<dbReference type="Gene3D" id="1.10.357.10">
    <property type="entry name" value="Tetracycline Repressor, domain 2"/>
    <property type="match status" value="1"/>
</dbReference>
<name>A0A543BT77_9ACTN</name>
<dbReference type="Proteomes" id="UP000316096">
    <property type="component" value="Unassembled WGS sequence"/>
</dbReference>
<keyword evidence="3" id="KW-0804">Transcription</keyword>
<dbReference type="GO" id="GO:0003700">
    <property type="term" value="F:DNA-binding transcription factor activity"/>
    <property type="evidence" value="ECO:0007669"/>
    <property type="project" value="TreeGrafter"/>
</dbReference>
<dbReference type="AlphaFoldDB" id="A0A543BT77"/>
<feature type="domain" description="HTH tetR-type" evidence="4">
    <location>
        <begin position="47"/>
        <end position="82"/>
    </location>
</feature>
<comment type="caution">
    <text evidence="6">The sequence shown here is derived from an EMBL/GenBank/DDBJ whole genome shotgun (WGS) entry which is preliminary data.</text>
</comment>
<dbReference type="InterPro" id="IPR009057">
    <property type="entry name" value="Homeodomain-like_sf"/>
</dbReference>
<dbReference type="SUPFAM" id="SSF48498">
    <property type="entry name" value="Tetracyclin repressor-like, C-terminal domain"/>
    <property type="match status" value="1"/>
</dbReference>
<feature type="domain" description="Tetracyclin repressor-like C-terminal" evidence="5">
    <location>
        <begin position="95"/>
        <end position="203"/>
    </location>
</feature>
<dbReference type="GO" id="GO:0000976">
    <property type="term" value="F:transcription cis-regulatory region binding"/>
    <property type="evidence" value="ECO:0007669"/>
    <property type="project" value="TreeGrafter"/>
</dbReference>
<dbReference type="Pfam" id="PF16859">
    <property type="entry name" value="TetR_C_11"/>
    <property type="match status" value="1"/>
</dbReference>
<evidence type="ECO:0000256" key="3">
    <source>
        <dbReference type="ARBA" id="ARBA00023163"/>
    </source>
</evidence>
<gene>
    <name evidence="6" type="ORF">FB559_8649</name>
</gene>
<dbReference type="InterPro" id="IPR036271">
    <property type="entry name" value="Tet_transcr_reg_TetR-rel_C_sf"/>
</dbReference>
<evidence type="ECO:0000256" key="2">
    <source>
        <dbReference type="ARBA" id="ARBA00023125"/>
    </source>
</evidence>
<keyword evidence="2" id="KW-0238">DNA-binding</keyword>
<protein>
    <submittedName>
        <fullName evidence="6">TetR family transcriptional regulator</fullName>
    </submittedName>
</protein>
<evidence type="ECO:0000259" key="4">
    <source>
        <dbReference type="Pfam" id="PF00440"/>
    </source>
</evidence>
<keyword evidence="7" id="KW-1185">Reference proteome</keyword>
<dbReference type="PANTHER" id="PTHR30055:SF148">
    <property type="entry name" value="TETR-FAMILY TRANSCRIPTIONAL REGULATOR"/>
    <property type="match status" value="1"/>
</dbReference>
<dbReference type="Pfam" id="PF00440">
    <property type="entry name" value="TetR_N"/>
    <property type="match status" value="1"/>
</dbReference>
<evidence type="ECO:0000256" key="1">
    <source>
        <dbReference type="ARBA" id="ARBA00023015"/>
    </source>
</evidence>
<dbReference type="EMBL" id="VFOZ01000003">
    <property type="protein sequence ID" value="TQL88037.1"/>
    <property type="molecule type" value="Genomic_DNA"/>
</dbReference>
<evidence type="ECO:0000313" key="7">
    <source>
        <dbReference type="Proteomes" id="UP000316096"/>
    </source>
</evidence>
<dbReference type="InterPro" id="IPR001647">
    <property type="entry name" value="HTH_TetR"/>
</dbReference>
<evidence type="ECO:0000313" key="6">
    <source>
        <dbReference type="EMBL" id="TQL88037.1"/>
    </source>
</evidence>
<dbReference type="RefSeq" id="WP_141963756.1">
    <property type="nucleotide sequence ID" value="NZ_VFOZ01000003.1"/>
</dbReference>
<dbReference type="InterPro" id="IPR050109">
    <property type="entry name" value="HTH-type_TetR-like_transc_reg"/>
</dbReference>
<dbReference type="InterPro" id="IPR011075">
    <property type="entry name" value="TetR_C"/>
</dbReference>
<accession>A0A543BT77</accession>
<organism evidence="6 7">
    <name type="scientific">Actinoallomurus bryophytorum</name>
    <dbReference type="NCBI Taxonomy" id="1490222"/>
    <lineage>
        <taxon>Bacteria</taxon>
        <taxon>Bacillati</taxon>
        <taxon>Actinomycetota</taxon>
        <taxon>Actinomycetes</taxon>
        <taxon>Streptosporangiales</taxon>
        <taxon>Thermomonosporaceae</taxon>
        <taxon>Actinoallomurus</taxon>
    </lineage>
</organism>
<dbReference type="SUPFAM" id="SSF46689">
    <property type="entry name" value="Homeodomain-like"/>
    <property type="match status" value="1"/>
</dbReference>
<dbReference type="PANTHER" id="PTHR30055">
    <property type="entry name" value="HTH-TYPE TRANSCRIPTIONAL REGULATOR RUTR"/>
    <property type="match status" value="1"/>
</dbReference>
<dbReference type="Gene3D" id="1.10.10.60">
    <property type="entry name" value="Homeodomain-like"/>
    <property type="match status" value="1"/>
</dbReference>
<keyword evidence="1" id="KW-0805">Transcription regulation</keyword>
<proteinExistence type="predicted"/>
<dbReference type="OrthoDB" id="9796019at2"/>
<reference evidence="6 7" key="1">
    <citation type="submission" date="2019-06" db="EMBL/GenBank/DDBJ databases">
        <title>Sequencing the genomes of 1000 actinobacteria strains.</title>
        <authorList>
            <person name="Klenk H.-P."/>
        </authorList>
    </citation>
    <scope>NUCLEOTIDE SEQUENCE [LARGE SCALE GENOMIC DNA]</scope>
    <source>
        <strain evidence="6 7">DSM 102200</strain>
    </source>
</reference>
<sequence length="219" mass="22960">MRDRVAVLEQLGAAHRHLPLRPDPHERHQQVRAGGFDQRPACGAQVADRGFTALTVEGVAARSGVHKTTVYRRWGNVAGLIADALELAGGEPWPVPDTGTIEGDLRALARLVADGFADPREGPVSTAFVSAAMHDADAARALHAFFMARHDQSSAIVTRAVARGELSADVDPAEVVRAAVAPVYYRLFVSHEPVDAAVADRAAGGALAAARAGALNASV</sequence>
<evidence type="ECO:0000259" key="5">
    <source>
        <dbReference type="Pfam" id="PF16859"/>
    </source>
</evidence>